<dbReference type="AlphaFoldDB" id="A0A5N0V789"/>
<dbReference type="InterPro" id="IPR005656">
    <property type="entry name" value="MmgE_PrpD"/>
</dbReference>
<proteinExistence type="inferred from homology"/>
<dbReference type="Pfam" id="PF03972">
    <property type="entry name" value="MmgE_PrpD_N"/>
    <property type="match status" value="1"/>
</dbReference>
<evidence type="ECO:0000313" key="6">
    <source>
        <dbReference type="Proteomes" id="UP000319769"/>
    </source>
</evidence>
<feature type="domain" description="MmgE/PrpD C-terminal" evidence="4">
    <location>
        <begin position="361"/>
        <end position="533"/>
    </location>
</feature>
<dbReference type="SUPFAM" id="SSF103378">
    <property type="entry name" value="2-methylcitrate dehydratase PrpD"/>
    <property type="match status" value="1"/>
</dbReference>
<feature type="domain" description="MmgE/PrpD N-terminal" evidence="3">
    <location>
        <begin position="97"/>
        <end position="338"/>
    </location>
</feature>
<feature type="region of interest" description="Disordered" evidence="2">
    <location>
        <begin position="1"/>
        <end position="54"/>
    </location>
</feature>
<evidence type="ECO:0000313" key="5">
    <source>
        <dbReference type="EMBL" id="KAA9160891.1"/>
    </source>
</evidence>
<dbReference type="Gene3D" id="3.30.1330.120">
    <property type="entry name" value="2-methylcitrate dehydratase PrpD"/>
    <property type="match status" value="1"/>
</dbReference>
<comment type="caution">
    <text evidence="5">The sequence shown here is derived from an EMBL/GenBank/DDBJ whole genome shotgun (WGS) entry which is preliminary data.</text>
</comment>
<dbReference type="OrthoDB" id="9797528at2"/>
<keyword evidence="6" id="KW-1185">Reference proteome</keyword>
<organism evidence="5 6">
    <name type="scientific">Amycolatopsis acidicola</name>
    <dbReference type="NCBI Taxonomy" id="2596893"/>
    <lineage>
        <taxon>Bacteria</taxon>
        <taxon>Bacillati</taxon>
        <taxon>Actinomycetota</taxon>
        <taxon>Actinomycetes</taxon>
        <taxon>Pseudonocardiales</taxon>
        <taxon>Pseudonocardiaceae</taxon>
        <taxon>Amycolatopsis</taxon>
    </lineage>
</organism>
<evidence type="ECO:0000256" key="2">
    <source>
        <dbReference type="SAM" id="MobiDB-lite"/>
    </source>
</evidence>
<comment type="similarity">
    <text evidence="1">Belongs to the PrpD family.</text>
</comment>
<evidence type="ECO:0000259" key="4">
    <source>
        <dbReference type="Pfam" id="PF19305"/>
    </source>
</evidence>
<accession>A0A5N0V789</accession>
<dbReference type="EMBL" id="VMNW02000019">
    <property type="protein sequence ID" value="KAA9160891.1"/>
    <property type="molecule type" value="Genomic_DNA"/>
</dbReference>
<evidence type="ECO:0000259" key="3">
    <source>
        <dbReference type="Pfam" id="PF03972"/>
    </source>
</evidence>
<dbReference type="PANTHER" id="PTHR16943:SF8">
    <property type="entry name" value="2-METHYLCITRATE DEHYDRATASE"/>
    <property type="match status" value="1"/>
</dbReference>
<sequence length="550" mass="56286">MATASAPKPSCASTSAGCGPCTRRSTGCSARSPARAAEPAPLTRPSGKRQTFSARRPAWMLRRLVAVLDPAPERSYVQRTDVLSPDMRRTTVTTAAQRLGDFIAQLKAGRIPEPVLRAGKLHALDALGGGLAAQALGEAGYAAQSVREAGTSGPATAIGVADGLPATDAAFVNGTLCHALDFDDTHPNSVVHVSAGVVPAALAAAQAHGARGADLLVAIIAGNETSIRIGNAGSGLFHARGFHPTGVCGVFGATAAAAWLRGLDSAATAHALGIAGSMASGLLEFLADGAETKRLHPGWAAQAGIAAARLAAYGATGPATVLDGARGFLAAYLHGDETDIGGQVATLGEHWVTPEIAYKPYPACHYTHAPVDALAQVLAANPVRPEEVAGITAYTDATGVSLVCAPAEDKVRPRTPYDAKFSLPYCLAYRLVHGKLDVTSFTAEAIKDELVLALTPKIGYELRQYAPAPDAFGGGVSVSTVDGKVHEAELRYQRGGSENPLSDEDVIGKYRANAELALGSDRAAALEHAVLGLEEQNDLAALAALAGAGG</sequence>
<reference evidence="5" key="1">
    <citation type="submission" date="2019-09" db="EMBL/GenBank/DDBJ databases">
        <authorList>
            <person name="Teo W.F.A."/>
            <person name="Duangmal K."/>
        </authorList>
    </citation>
    <scope>NUCLEOTIDE SEQUENCE [LARGE SCALE GENOMIC DNA]</scope>
    <source>
        <strain evidence="5">K81G1</strain>
    </source>
</reference>
<gene>
    <name evidence="5" type="ORF">FPZ12_015900</name>
</gene>
<dbReference type="InterPro" id="IPR045337">
    <property type="entry name" value="MmgE_PrpD_C"/>
</dbReference>
<protein>
    <submittedName>
        <fullName evidence="5">MmgE/PrpD family protein</fullName>
    </submittedName>
</protein>
<evidence type="ECO:0000256" key="1">
    <source>
        <dbReference type="ARBA" id="ARBA00006174"/>
    </source>
</evidence>
<dbReference type="InterPro" id="IPR042188">
    <property type="entry name" value="MmgE/PrpD_sf_2"/>
</dbReference>
<dbReference type="Pfam" id="PF19305">
    <property type="entry name" value="MmgE_PrpD_C"/>
    <property type="match status" value="1"/>
</dbReference>
<dbReference type="InterPro" id="IPR042183">
    <property type="entry name" value="MmgE/PrpD_sf_1"/>
</dbReference>
<dbReference type="Gene3D" id="1.10.4100.10">
    <property type="entry name" value="2-methylcitrate dehydratase PrpD"/>
    <property type="match status" value="1"/>
</dbReference>
<dbReference type="PANTHER" id="PTHR16943">
    <property type="entry name" value="2-METHYLCITRATE DEHYDRATASE-RELATED"/>
    <property type="match status" value="1"/>
</dbReference>
<feature type="compositionally biased region" description="Low complexity" evidence="2">
    <location>
        <begin position="29"/>
        <end position="41"/>
    </location>
</feature>
<name>A0A5N0V789_9PSEU</name>
<dbReference type="InterPro" id="IPR045336">
    <property type="entry name" value="MmgE_PrpD_N"/>
</dbReference>
<dbReference type="InterPro" id="IPR036148">
    <property type="entry name" value="MmgE/PrpD_sf"/>
</dbReference>
<dbReference type="Proteomes" id="UP000319769">
    <property type="component" value="Unassembled WGS sequence"/>
</dbReference>
<dbReference type="GO" id="GO:0016829">
    <property type="term" value="F:lyase activity"/>
    <property type="evidence" value="ECO:0007669"/>
    <property type="project" value="InterPro"/>
</dbReference>